<accession>A0A067PM57</accession>
<keyword evidence="2" id="KW-1185">Reference proteome</keyword>
<proteinExistence type="predicted"/>
<dbReference type="EMBL" id="KL197741">
    <property type="protein sequence ID" value="KDQ52272.1"/>
    <property type="molecule type" value="Genomic_DNA"/>
</dbReference>
<organism evidence="1 2">
    <name type="scientific">Jaapia argillacea MUCL 33604</name>
    <dbReference type="NCBI Taxonomy" id="933084"/>
    <lineage>
        <taxon>Eukaryota</taxon>
        <taxon>Fungi</taxon>
        <taxon>Dikarya</taxon>
        <taxon>Basidiomycota</taxon>
        <taxon>Agaricomycotina</taxon>
        <taxon>Agaricomycetes</taxon>
        <taxon>Agaricomycetidae</taxon>
        <taxon>Jaapiales</taxon>
        <taxon>Jaapiaceae</taxon>
        <taxon>Jaapia</taxon>
    </lineage>
</organism>
<sequence length="209" mass="22474">MMGTVGVSGALVFREPKGIGVGCIDDTKDVWVNDRRWKEIRRKAEWLKGWECVGHDDDVGSLDFLECCATLCTIDGRGGGQRASRRIFISTIPGGRPQHNPTATTFRDVVALIPVQIVSFTKKERGLVLTLDDGGPSLSGATSCGKTSNLVLESFSLGWLLLGYPLRQRFGLASSGQDLVTSFFGSGSVAICTASTMDKEYDLSGNPHG</sequence>
<evidence type="ECO:0000313" key="1">
    <source>
        <dbReference type="EMBL" id="KDQ52272.1"/>
    </source>
</evidence>
<dbReference type="InParanoid" id="A0A067PM57"/>
<reference evidence="2" key="1">
    <citation type="journal article" date="2014" name="Proc. Natl. Acad. Sci. U.S.A.">
        <title>Extensive sampling of basidiomycete genomes demonstrates inadequacy of the white-rot/brown-rot paradigm for wood decay fungi.</title>
        <authorList>
            <person name="Riley R."/>
            <person name="Salamov A.A."/>
            <person name="Brown D.W."/>
            <person name="Nagy L.G."/>
            <person name="Floudas D."/>
            <person name="Held B.W."/>
            <person name="Levasseur A."/>
            <person name="Lombard V."/>
            <person name="Morin E."/>
            <person name="Otillar R."/>
            <person name="Lindquist E.A."/>
            <person name="Sun H."/>
            <person name="LaButti K.M."/>
            <person name="Schmutz J."/>
            <person name="Jabbour D."/>
            <person name="Luo H."/>
            <person name="Baker S.E."/>
            <person name="Pisabarro A.G."/>
            <person name="Walton J.D."/>
            <person name="Blanchette R.A."/>
            <person name="Henrissat B."/>
            <person name="Martin F."/>
            <person name="Cullen D."/>
            <person name="Hibbett D.S."/>
            <person name="Grigoriev I.V."/>
        </authorList>
    </citation>
    <scope>NUCLEOTIDE SEQUENCE [LARGE SCALE GENOMIC DNA]</scope>
    <source>
        <strain evidence="2">MUCL 33604</strain>
    </source>
</reference>
<evidence type="ECO:0000313" key="2">
    <source>
        <dbReference type="Proteomes" id="UP000027265"/>
    </source>
</evidence>
<dbReference type="HOGENOM" id="CLU_1315561_0_0_1"/>
<dbReference type="Proteomes" id="UP000027265">
    <property type="component" value="Unassembled WGS sequence"/>
</dbReference>
<protein>
    <submittedName>
        <fullName evidence="1">Uncharacterized protein</fullName>
    </submittedName>
</protein>
<dbReference type="AlphaFoldDB" id="A0A067PM57"/>
<name>A0A067PM57_9AGAM</name>
<gene>
    <name evidence="1" type="ORF">JAAARDRAFT_81169</name>
</gene>